<evidence type="ECO:0000313" key="2">
    <source>
        <dbReference type="Proteomes" id="UP001627154"/>
    </source>
</evidence>
<name>A0ABD2X785_9HYME</name>
<proteinExistence type="predicted"/>
<reference evidence="1 2" key="1">
    <citation type="journal article" date="2024" name="bioRxiv">
        <title>A reference genome for Trichogramma kaykai: A tiny desert-dwelling parasitoid wasp with competing sex-ratio distorters.</title>
        <authorList>
            <person name="Culotta J."/>
            <person name="Lindsey A.R."/>
        </authorList>
    </citation>
    <scope>NUCLEOTIDE SEQUENCE [LARGE SCALE GENOMIC DNA]</scope>
    <source>
        <strain evidence="1 2">KSX58</strain>
    </source>
</reference>
<evidence type="ECO:0000313" key="1">
    <source>
        <dbReference type="EMBL" id="KAL3400965.1"/>
    </source>
</evidence>
<dbReference type="Proteomes" id="UP001627154">
    <property type="component" value="Unassembled WGS sequence"/>
</dbReference>
<gene>
    <name evidence="1" type="ORF">TKK_005624</name>
</gene>
<protein>
    <submittedName>
        <fullName evidence="1">Uncharacterized protein</fullName>
    </submittedName>
</protein>
<comment type="caution">
    <text evidence="1">The sequence shown here is derived from an EMBL/GenBank/DDBJ whole genome shotgun (WGS) entry which is preliminary data.</text>
</comment>
<accession>A0ABD2X785</accession>
<keyword evidence="2" id="KW-1185">Reference proteome</keyword>
<dbReference type="AlphaFoldDB" id="A0ABD2X785"/>
<dbReference type="EMBL" id="JBJJXI010000049">
    <property type="protein sequence ID" value="KAL3400965.1"/>
    <property type="molecule type" value="Genomic_DNA"/>
</dbReference>
<sequence length="108" mass="12127">MSDTEDTRRLKNIIQCIRNSKKKSSARPLTNSSLIHCRSIVVAEVQSIGNRSVWRKTKQIVAWHGDSGGGGIAKKPWQTRCAVLLALHIYTAYTQSRLQHQLARRSSA</sequence>
<organism evidence="1 2">
    <name type="scientific">Trichogramma kaykai</name>
    <dbReference type="NCBI Taxonomy" id="54128"/>
    <lineage>
        <taxon>Eukaryota</taxon>
        <taxon>Metazoa</taxon>
        <taxon>Ecdysozoa</taxon>
        <taxon>Arthropoda</taxon>
        <taxon>Hexapoda</taxon>
        <taxon>Insecta</taxon>
        <taxon>Pterygota</taxon>
        <taxon>Neoptera</taxon>
        <taxon>Endopterygota</taxon>
        <taxon>Hymenoptera</taxon>
        <taxon>Apocrita</taxon>
        <taxon>Proctotrupomorpha</taxon>
        <taxon>Chalcidoidea</taxon>
        <taxon>Trichogrammatidae</taxon>
        <taxon>Trichogramma</taxon>
    </lineage>
</organism>